<dbReference type="Pfam" id="PF13577">
    <property type="entry name" value="SnoaL_4"/>
    <property type="match status" value="1"/>
</dbReference>
<dbReference type="InterPro" id="IPR037401">
    <property type="entry name" value="SnoaL-like"/>
</dbReference>
<dbReference type="SUPFAM" id="SSF54427">
    <property type="entry name" value="NTF2-like"/>
    <property type="match status" value="1"/>
</dbReference>
<gene>
    <name evidence="2" type="ORF">P280DRAFT_473929</name>
</gene>
<feature type="domain" description="SnoaL-like" evidence="1">
    <location>
        <begin position="28"/>
        <end position="132"/>
    </location>
</feature>
<dbReference type="EMBL" id="MU006809">
    <property type="protein sequence ID" value="KAF2635176.1"/>
    <property type="molecule type" value="Genomic_DNA"/>
</dbReference>
<keyword evidence="3" id="KW-1185">Reference proteome</keyword>
<dbReference type="Proteomes" id="UP000799753">
    <property type="component" value="Unassembled WGS sequence"/>
</dbReference>
<name>A0A6A6RIM8_9PLEO</name>
<sequence>MKIHYLLTATAIFDTTISLSQPLSSSYTDHAAITSTVLTFYRSIDLKSASLMRSTTTPSLIFDGTAFASIGIGAPEPLVGQDIIVPGLLASFANLTTMHNVGNFNVTFIAGEKERANVTAYVLAYHYREVEMPTESPRNNYLMGNLFVGSVVQGEGNRGMDWKLERVELRPFFQSGNIEVMGLTQ</sequence>
<dbReference type="Gene3D" id="3.10.450.50">
    <property type="match status" value="1"/>
</dbReference>
<dbReference type="InterPro" id="IPR032710">
    <property type="entry name" value="NTF2-like_dom_sf"/>
</dbReference>
<proteinExistence type="predicted"/>
<dbReference type="AlphaFoldDB" id="A0A6A6RIM8"/>
<evidence type="ECO:0000259" key="1">
    <source>
        <dbReference type="Pfam" id="PF13577"/>
    </source>
</evidence>
<protein>
    <recommendedName>
        <fullName evidence="1">SnoaL-like domain-containing protein</fullName>
    </recommendedName>
</protein>
<organism evidence="2 3">
    <name type="scientific">Massarina eburnea CBS 473.64</name>
    <dbReference type="NCBI Taxonomy" id="1395130"/>
    <lineage>
        <taxon>Eukaryota</taxon>
        <taxon>Fungi</taxon>
        <taxon>Dikarya</taxon>
        <taxon>Ascomycota</taxon>
        <taxon>Pezizomycotina</taxon>
        <taxon>Dothideomycetes</taxon>
        <taxon>Pleosporomycetidae</taxon>
        <taxon>Pleosporales</taxon>
        <taxon>Massarineae</taxon>
        <taxon>Massarinaceae</taxon>
        <taxon>Massarina</taxon>
    </lineage>
</organism>
<dbReference type="OrthoDB" id="2148716at2759"/>
<reference evidence="2" key="1">
    <citation type="journal article" date="2020" name="Stud. Mycol.">
        <title>101 Dothideomycetes genomes: a test case for predicting lifestyles and emergence of pathogens.</title>
        <authorList>
            <person name="Haridas S."/>
            <person name="Albert R."/>
            <person name="Binder M."/>
            <person name="Bloem J."/>
            <person name="Labutti K."/>
            <person name="Salamov A."/>
            <person name="Andreopoulos B."/>
            <person name="Baker S."/>
            <person name="Barry K."/>
            <person name="Bills G."/>
            <person name="Bluhm B."/>
            <person name="Cannon C."/>
            <person name="Castanera R."/>
            <person name="Culley D."/>
            <person name="Daum C."/>
            <person name="Ezra D."/>
            <person name="Gonzalez J."/>
            <person name="Henrissat B."/>
            <person name="Kuo A."/>
            <person name="Liang C."/>
            <person name="Lipzen A."/>
            <person name="Lutzoni F."/>
            <person name="Magnuson J."/>
            <person name="Mondo S."/>
            <person name="Nolan M."/>
            <person name="Ohm R."/>
            <person name="Pangilinan J."/>
            <person name="Park H.-J."/>
            <person name="Ramirez L."/>
            <person name="Alfaro M."/>
            <person name="Sun H."/>
            <person name="Tritt A."/>
            <person name="Yoshinaga Y."/>
            <person name="Zwiers L.-H."/>
            <person name="Turgeon B."/>
            <person name="Goodwin S."/>
            <person name="Spatafora J."/>
            <person name="Crous P."/>
            <person name="Grigoriev I."/>
        </authorList>
    </citation>
    <scope>NUCLEOTIDE SEQUENCE</scope>
    <source>
        <strain evidence="2">CBS 473.64</strain>
    </source>
</reference>
<evidence type="ECO:0000313" key="3">
    <source>
        <dbReference type="Proteomes" id="UP000799753"/>
    </source>
</evidence>
<evidence type="ECO:0000313" key="2">
    <source>
        <dbReference type="EMBL" id="KAF2635176.1"/>
    </source>
</evidence>
<accession>A0A6A6RIM8</accession>